<evidence type="ECO:0000313" key="5">
    <source>
        <dbReference type="Proteomes" id="UP001183604"/>
    </source>
</evidence>
<dbReference type="EMBL" id="JAVDYD010000001">
    <property type="protein sequence ID" value="MDR7340804.1"/>
    <property type="molecule type" value="Genomic_DNA"/>
</dbReference>
<evidence type="ECO:0000259" key="1">
    <source>
        <dbReference type="Pfam" id="PF13640"/>
    </source>
</evidence>
<name>A0A9X3T937_9ACTN</name>
<protein>
    <submittedName>
        <fullName evidence="2">2OG-Fe(II) oxygenase</fullName>
    </submittedName>
</protein>
<reference evidence="2" key="1">
    <citation type="submission" date="2022-12" db="EMBL/GenBank/DDBJ databases">
        <title>Gycomyces niveus sp.nov., a novel actinomycete isolated from soil in Shouguang.</title>
        <authorList>
            <person name="Yang X."/>
        </authorList>
    </citation>
    <scope>NUCLEOTIDE SEQUENCE</scope>
    <source>
        <strain evidence="2">DSM 44724</strain>
    </source>
</reference>
<comment type="caution">
    <text evidence="2">The sequence shown here is derived from an EMBL/GenBank/DDBJ whole genome shotgun (WGS) entry which is preliminary data.</text>
</comment>
<accession>A0A9X3T937</accession>
<dbReference type="Pfam" id="PF13640">
    <property type="entry name" value="2OG-FeII_Oxy_3"/>
    <property type="match status" value="1"/>
</dbReference>
<dbReference type="InterPro" id="IPR044862">
    <property type="entry name" value="Pro_4_hyd_alph_FE2OG_OXY"/>
</dbReference>
<dbReference type="RefSeq" id="WP_270122503.1">
    <property type="nucleotide sequence ID" value="NZ_BAAAOM010000001.1"/>
</dbReference>
<keyword evidence="5" id="KW-1185">Reference proteome</keyword>
<evidence type="ECO:0000313" key="4">
    <source>
        <dbReference type="Proteomes" id="UP001145799"/>
    </source>
</evidence>
<dbReference type="AlphaFoldDB" id="A0A9X3T937"/>
<dbReference type="EMBL" id="JAPZVQ010000007">
    <property type="protein sequence ID" value="MDA1386038.1"/>
    <property type="molecule type" value="Genomic_DNA"/>
</dbReference>
<organism evidence="2 4">
    <name type="scientific">Glycomyces lechevalierae</name>
    <dbReference type="NCBI Taxonomy" id="256034"/>
    <lineage>
        <taxon>Bacteria</taxon>
        <taxon>Bacillati</taxon>
        <taxon>Actinomycetota</taxon>
        <taxon>Actinomycetes</taxon>
        <taxon>Glycomycetales</taxon>
        <taxon>Glycomycetaceae</taxon>
        <taxon>Glycomyces</taxon>
    </lineage>
</organism>
<dbReference type="Gene3D" id="2.60.120.620">
    <property type="entry name" value="q2cbj1_9rhob like domain"/>
    <property type="match status" value="1"/>
</dbReference>
<feature type="domain" description="Prolyl 4-hydroxylase alpha subunit Fe(2+) 2OG dioxygenase" evidence="1">
    <location>
        <begin position="95"/>
        <end position="206"/>
    </location>
</feature>
<reference evidence="3 5" key="2">
    <citation type="submission" date="2023-07" db="EMBL/GenBank/DDBJ databases">
        <title>Sequencing the genomes of 1000 actinobacteria strains.</title>
        <authorList>
            <person name="Klenk H.-P."/>
        </authorList>
    </citation>
    <scope>NUCLEOTIDE SEQUENCE [LARGE SCALE GENOMIC DNA]</scope>
    <source>
        <strain evidence="3 5">DSM 44724</strain>
    </source>
</reference>
<gene>
    <name evidence="3" type="ORF">J2S69_004523</name>
    <name evidence="2" type="ORF">O2L01_13680</name>
</gene>
<dbReference type="Proteomes" id="UP001145799">
    <property type="component" value="Unassembled WGS sequence"/>
</dbReference>
<proteinExistence type="predicted"/>
<dbReference type="Proteomes" id="UP001183604">
    <property type="component" value="Unassembled WGS sequence"/>
</dbReference>
<evidence type="ECO:0000313" key="3">
    <source>
        <dbReference type="EMBL" id="MDR7340804.1"/>
    </source>
</evidence>
<sequence>MRRQITSVGDRFVVFDGFFDDDEFRLAQEWAASTTVEMRDSVIGASDGKAWRSSTVGFSTDATDIPAHLRTVVQAFAMPEVPWAAEASSTVTGAVWRYPRGSALGWHNDAGGGRIGEFVCFLHTEWGADWGGELVVLDKAADQDDRTGPDRRLSIAEFVGESRSTMTLIAPLPNRVVFLKAGTAHTIKRVEDQWKAEPRLTFTGFVTNKQQSNQGRARRLLQALVSEG</sequence>
<evidence type="ECO:0000313" key="2">
    <source>
        <dbReference type="EMBL" id="MDA1386038.1"/>
    </source>
</evidence>